<evidence type="ECO:0000256" key="3">
    <source>
        <dbReference type="ARBA" id="ARBA00023014"/>
    </source>
</evidence>
<keyword evidence="3" id="KW-0411">Iron-sulfur</keyword>
<evidence type="ECO:0000313" key="6">
    <source>
        <dbReference type="Proteomes" id="UP000241238"/>
    </source>
</evidence>
<accession>A0ABN5JMW2</accession>
<dbReference type="PANTHER" id="PTHR43122:SF2">
    <property type="entry name" value="FERREDOXIN SUBUNIT OF PYRUVATE:FLAVODOXIN OXIDOREDUCTASE"/>
    <property type="match status" value="1"/>
</dbReference>
<evidence type="ECO:0000313" key="5">
    <source>
        <dbReference type="EMBL" id="AVQ32523.1"/>
    </source>
</evidence>
<feature type="domain" description="4Fe-4S ferredoxin-type" evidence="4">
    <location>
        <begin position="2"/>
        <end position="33"/>
    </location>
</feature>
<keyword evidence="6" id="KW-1185">Reference proteome</keyword>
<evidence type="ECO:0000256" key="1">
    <source>
        <dbReference type="ARBA" id="ARBA00022723"/>
    </source>
</evidence>
<dbReference type="EMBL" id="CP028103">
    <property type="protein sequence ID" value="AVQ32523.1"/>
    <property type="molecule type" value="Genomic_DNA"/>
</dbReference>
<dbReference type="Proteomes" id="UP000241238">
    <property type="component" value="Chromosome"/>
</dbReference>
<feature type="domain" description="4Fe-4S ferredoxin-type" evidence="4">
    <location>
        <begin position="40"/>
        <end position="71"/>
    </location>
</feature>
<dbReference type="PROSITE" id="PS00198">
    <property type="entry name" value="4FE4S_FER_1"/>
    <property type="match status" value="1"/>
</dbReference>
<keyword evidence="2" id="KW-0408">Iron</keyword>
<name>A0ABN5JMW2_FUSVA</name>
<dbReference type="PANTHER" id="PTHR43122">
    <property type="entry name" value="FERREDOXIN SUBUNIT OF PYRUVATE:FLAVODOXIN OXIDOREDUCTASE-RELATED"/>
    <property type="match status" value="1"/>
</dbReference>
<organism evidence="5 6">
    <name type="scientific">Fusobacterium varium ATCC 27725</name>
    <dbReference type="NCBI Taxonomy" id="469618"/>
    <lineage>
        <taxon>Bacteria</taxon>
        <taxon>Fusobacteriati</taxon>
        <taxon>Fusobacteriota</taxon>
        <taxon>Fusobacteriia</taxon>
        <taxon>Fusobacteriales</taxon>
        <taxon>Fusobacteriaceae</taxon>
        <taxon>Fusobacterium</taxon>
    </lineage>
</organism>
<evidence type="ECO:0000259" key="4">
    <source>
        <dbReference type="PROSITE" id="PS51379"/>
    </source>
</evidence>
<dbReference type="SUPFAM" id="SSF54862">
    <property type="entry name" value="4Fe-4S ferredoxins"/>
    <property type="match status" value="1"/>
</dbReference>
<gene>
    <name evidence="5" type="ORF">C4N18_01775</name>
</gene>
<dbReference type="PROSITE" id="PS51379">
    <property type="entry name" value="4FE4S_FER_2"/>
    <property type="match status" value="2"/>
</dbReference>
<evidence type="ECO:0000256" key="2">
    <source>
        <dbReference type="ARBA" id="ARBA00023004"/>
    </source>
</evidence>
<sequence length="71" mass="7906">MTKIDLNFKIDICKGCGLCVEVCPLKILKLNENVVNSKGYHPVYEDQKNKCIGCKSCALMCPDSVITIKKL</sequence>
<reference evidence="6" key="1">
    <citation type="journal article" date="2018" name="MSphere">
        <title>Fusobacterium Genomics Using MinION and Illumina Sequencing Enables Genome Completion and Correction.</title>
        <authorList>
            <person name="Todd S.M."/>
            <person name="Settlage R.E."/>
            <person name="Lahmers K.K."/>
            <person name="Slade D.J."/>
        </authorList>
    </citation>
    <scope>NUCLEOTIDE SEQUENCE [LARGE SCALE GENOMIC DNA]</scope>
    <source>
        <strain evidence="6">ATCC 27725</strain>
    </source>
</reference>
<dbReference type="GeneID" id="77466704"/>
<dbReference type="Gene3D" id="3.30.70.20">
    <property type="match status" value="1"/>
</dbReference>
<proteinExistence type="predicted"/>
<dbReference type="InterPro" id="IPR017900">
    <property type="entry name" value="4Fe4S_Fe_S_CS"/>
</dbReference>
<dbReference type="RefSeq" id="WP_039995754.1">
    <property type="nucleotide sequence ID" value="NZ_CP028103.1"/>
</dbReference>
<keyword evidence="1" id="KW-0479">Metal-binding</keyword>
<dbReference type="InterPro" id="IPR017896">
    <property type="entry name" value="4Fe4S_Fe-S-bd"/>
</dbReference>
<dbReference type="Pfam" id="PF12838">
    <property type="entry name" value="Fer4_7"/>
    <property type="match status" value="1"/>
</dbReference>
<protein>
    <submittedName>
        <fullName evidence="5">4Fe-4S dicluster domain-containing protein</fullName>
    </submittedName>
</protein>